<dbReference type="AlphaFoldDB" id="A0AAE3IQ67"/>
<comment type="caution">
    <text evidence="1">The sequence shown here is derived from an EMBL/GenBank/DDBJ whole genome shotgun (WGS) entry which is preliminary data.</text>
</comment>
<dbReference type="InterPro" id="IPR011990">
    <property type="entry name" value="TPR-like_helical_dom_sf"/>
</dbReference>
<proteinExistence type="predicted"/>
<reference evidence="1" key="1">
    <citation type="submission" date="2022-10" db="EMBL/GenBank/DDBJ databases">
        <authorList>
            <person name="Kim H.S."/>
            <person name="Kim J.-S."/>
            <person name="Suh M.K."/>
            <person name="Eom M.K."/>
            <person name="Lee J.-S."/>
        </authorList>
    </citation>
    <scope>NUCLEOTIDE SEQUENCE</scope>
    <source>
        <strain evidence="1">LIP-5</strain>
    </source>
</reference>
<evidence type="ECO:0000313" key="1">
    <source>
        <dbReference type="EMBL" id="MCU7693782.1"/>
    </source>
</evidence>
<dbReference type="EMBL" id="JAOTPL010000004">
    <property type="protein sequence ID" value="MCU7693782.1"/>
    <property type="molecule type" value="Genomic_DNA"/>
</dbReference>
<organism evidence="1 2">
    <name type="scientific">Haoranjiania flava</name>
    <dbReference type="NCBI Taxonomy" id="1856322"/>
    <lineage>
        <taxon>Bacteria</taxon>
        <taxon>Pseudomonadati</taxon>
        <taxon>Bacteroidota</taxon>
        <taxon>Chitinophagia</taxon>
        <taxon>Chitinophagales</taxon>
        <taxon>Chitinophagaceae</taxon>
        <taxon>Haoranjiania</taxon>
    </lineage>
</organism>
<dbReference type="RefSeq" id="WP_263037269.1">
    <property type="nucleotide sequence ID" value="NZ_JAOTPL010000004.1"/>
</dbReference>
<evidence type="ECO:0000313" key="2">
    <source>
        <dbReference type="Proteomes" id="UP001209317"/>
    </source>
</evidence>
<gene>
    <name evidence="1" type="ORF">OD355_04540</name>
</gene>
<dbReference type="Proteomes" id="UP001209317">
    <property type="component" value="Unassembled WGS sequence"/>
</dbReference>
<dbReference type="SUPFAM" id="SSF48452">
    <property type="entry name" value="TPR-like"/>
    <property type="match status" value="1"/>
</dbReference>
<name>A0AAE3IQ67_9BACT</name>
<protein>
    <recommendedName>
        <fullName evidence="3">Tetratricopeptide repeat protein</fullName>
    </recommendedName>
</protein>
<accession>A0AAE3IQ67</accession>
<dbReference type="Gene3D" id="1.25.40.10">
    <property type="entry name" value="Tetratricopeptide repeat domain"/>
    <property type="match status" value="1"/>
</dbReference>
<sequence>MSFFKRLFENKNTPETRNAVQDHTPALLYPVIHHGSWQMLNTVVRQTLFGTTEAPEVVVTFAYDQPELKYFTYTELDRLSKEASEAAIKKAYENIDQYPAAFTETDTGHGKMLTISGGRFSSEKILSPECMREAQRRLNTDELLVSIPRRTMMYVVDNKCSNELYNYFRNLHLLNFGDHSNKNEPIVNALFLLKNGEIVKYLPIVNKEDFLSDAEITATGEIVDEYEFAKQLYQEEKYPEAKAKLIAIVTKNPGHYEAQNYLAFLYEHKEKNVAKAEEHYLLSLKYGPDYSAANLNYASFLSANGRLDEAEARLKKCNTLNVNQSMLAFEWAYLLEQRQKYDQAIEKYKDYGMLIYDIAELEATLDRIQRCRKKKEIFES</sequence>
<evidence type="ECO:0008006" key="3">
    <source>
        <dbReference type="Google" id="ProtNLM"/>
    </source>
</evidence>
<keyword evidence="2" id="KW-1185">Reference proteome</keyword>